<keyword evidence="1" id="KW-0812">Transmembrane</keyword>
<proteinExistence type="predicted"/>
<sequence length="59" mass="6817">MEPTKKDEGCPRLFVLFFVVALAVVFAIMFAVEVSFVHFIKLYWGNRGQPCFFIFPSLL</sequence>
<keyword evidence="1" id="KW-1133">Transmembrane helix</keyword>
<keyword evidence="1" id="KW-0472">Membrane</keyword>
<evidence type="ECO:0000256" key="1">
    <source>
        <dbReference type="SAM" id="Phobius"/>
    </source>
</evidence>
<protein>
    <submittedName>
        <fullName evidence="2">Uncharacterized protein</fullName>
    </submittedName>
</protein>
<organism evidence="2 3">
    <name type="scientific">bacterium (Candidatus Gribaldobacteria) CG10_big_fil_rev_8_21_14_0_10_37_21</name>
    <dbReference type="NCBI Taxonomy" id="2014275"/>
    <lineage>
        <taxon>Bacteria</taxon>
        <taxon>Candidatus Gribaldobacteria</taxon>
    </lineage>
</organism>
<evidence type="ECO:0000313" key="3">
    <source>
        <dbReference type="Proteomes" id="UP000230132"/>
    </source>
</evidence>
<accession>A0A2H0UX90</accession>
<reference evidence="3" key="1">
    <citation type="submission" date="2017-09" db="EMBL/GenBank/DDBJ databases">
        <title>Depth-based differentiation of microbial function through sediment-hosted aquifers and enrichment of novel symbionts in the deep terrestrial subsurface.</title>
        <authorList>
            <person name="Probst A.J."/>
            <person name="Ladd B."/>
            <person name="Jarett J.K."/>
            <person name="Geller-Mcgrath D.E."/>
            <person name="Sieber C.M.K."/>
            <person name="Emerson J.B."/>
            <person name="Anantharaman K."/>
            <person name="Thomas B.C."/>
            <person name="Malmstrom R."/>
            <person name="Stieglmeier M."/>
            <person name="Klingl A."/>
            <person name="Woyke T."/>
            <person name="Ryan C.M."/>
            <person name="Banfield J.F."/>
        </authorList>
    </citation>
    <scope>NUCLEOTIDE SEQUENCE [LARGE SCALE GENOMIC DNA]</scope>
</reference>
<feature type="transmembrane region" description="Helical" evidence="1">
    <location>
        <begin position="12"/>
        <end position="40"/>
    </location>
</feature>
<dbReference type="AlphaFoldDB" id="A0A2H0UX90"/>
<gene>
    <name evidence="2" type="ORF">COU05_00025</name>
</gene>
<dbReference type="EMBL" id="PFAX01000001">
    <property type="protein sequence ID" value="PIR90799.1"/>
    <property type="molecule type" value="Genomic_DNA"/>
</dbReference>
<comment type="caution">
    <text evidence="2">The sequence shown here is derived from an EMBL/GenBank/DDBJ whole genome shotgun (WGS) entry which is preliminary data.</text>
</comment>
<evidence type="ECO:0000313" key="2">
    <source>
        <dbReference type="EMBL" id="PIR90799.1"/>
    </source>
</evidence>
<name>A0A2H0UX90_9BACT</name>
<dbReference type="Proteomes" id="UP000230132">
    <property type="component" value="Unassembled WGS sequence"/>
</dbReference>